<protein>
    <submittedName>
        <fullName evidence="1">Uncharacterized protein</fullName>
    </submittedName>
</protein>
<keyword evidence="2" id="KW-1185">Reference proteome</keyword>
<organism evidence="1 2">
    <name type="scientific">Fusarium falciforme</name>
    <dbReference type="NCBI Taxonomy" id="195108"/>
    <lineage>
        <taxon>Eukaryota</taxon>
        <taxon>Fungi</taxon>
        <taxon>Dikarya</taxon>
        <taxon>Ascomycota</taxon>
        <taxon>Pezizomycotina</taxon>
        <taxon>Sordariomycetes</taxon>
        <taxon>Hypocreomycetidae</taxon>
        <taxon>Hypocreales</taxon>
        <taxon>Nectriaceae</taxon>
        <taxon>Fusarium</taxon>
        <taxon>Fusarium solani species complex</taxon>
    </lineage>
</organism>
<name>A0A9W8QYP7_9HYPO</name>
<dbReference type="EMBL" id="JAOQAV010000037">
    <property type="protein sequence ID" value="KAJ4182040.1"/>
    <property type="molecule type" value="Genomic_DNA"/>
</dbReference>
<accession>A0A9W8QYP7</accession>
<evidence type="ECO:0000313" key="2">
    <source>
        <dbReference type="Proteomes" id="UP001152087"/>
    </source>
</evidence>
<evidence type="ECO:0000313" key="1">
    <source>
        <dbReference type="EMBL" id="KAJ4182040.1"/>
    </source>
</evidence>
<dbReference type="Proteomes" id="UP001152087">
    <property type="component" value="Unassembled WGS sequence"/>
</dbReference>
<sequence length="120" mass="13824">MFWSIVDERTIMSVLEPLTTRTDMDISVSLPKIQHGLESHRHLLEQEEVANFGINRREMQRYYVDQNLDGHDEPVVGCQEIVTTVDDDVAGLVELERLCYKGQEEVAMELSGLYIHQGYV</sequence>
<reference evidence="1" key="1">
    <citation type="submission" date="2022-09" db="EMBL/GenBank/DDBJ databases">
        <title>Fusarium specimens isolated from Avocado Roots.</title>
        <authorList>
            <person name="Stajich J."/>
            <person name="Roper C."/>
            <person name="Heimlech-Rivalta G."/>
        </authorList>
    </citation>
    <scope>NUCLEOTIDE SEQUENCE</scope>
    <source>
        <strain evidence="1">A02</strain>
    </source>
</reference>
<dbReference type="OrthoDB" id="4757095at2759"/>
<proteinExistence type="predicted"/>
<gene>
    <name evidence="1" type="ORF">NW755_010729</name>
</gene>
<comment type="caution">
    <text evidence="1">The sequence shown here is derived from an EMBL/GenBank/DDBJ whole genome shotgun (WGS) entry which is preliminary data.</text>
</comment>
<dbReference type="AlphaFoldDB" id="A0A9W8QYP7"/>